<feature type="modified residue" description="N6-carboxylysine" evidence="6">
    <location>
        <position position="151"/>
    </location>
</feature>
<evidence type="ECO:0000313" key="9">
    <source>
        <dbReference type="Proteomes" id="UP001597493"/>
    </source>
</evidence>
<dbReference type="InterPro" id="IPR047604">
    <property type="entry name" value="Allantoinase_bact"/>
</dbReference>
<dbReference type="PANTHER" id="PTHR43668:SF4">
    <property type="entry name" value="ALLANTOINASE"/>
    <property type="match status" value="1"/>
</dbReference>
<dbReference type="EC" id="3.5.2.5" evidence="6"/>
<comment type="subunit">
    <text evidence="1 6">Homotetramer.</text>
</comment>
<keyword evidence="9" id="KW-1185">Reference proteome</keyword>
<feature type="binding site" description="via carbamate group" evidence="6">
    <location>
        <position position="151"/>
    </location>
    <ligand>
        <name>Zn(2+)</name>
        <dbReference type="ChEBI" id="CHEBI:29105"/>
        <label>2</label>
    </ligand>
</feature>
<keyword evidence="4 6" id="KW-0378">Hydrolase</keyword>
<keyword evidence="2 6" id="KW-0659">Purine metabolism</keyword>
<organism evidence="8 9">
    <name type="scientific">Paenibacillus thailandensis</name>
    <dbReference type="NCBI Taxonomy" id="393250"/>
    <lineage>
        <taxon>Bacteria</taxon>
        <taxon>Bacillati</taxon>
        <taxon>Bacillota</taxon>
        <taxon>Bacilli</taxon>
        <taxon>Bacillales</taxon>
        <taxon>Paenibacillaceae</taxon>
        <taxon>Paenibacillus</taxon>
    </lineage>
</organism>
<evidence type="ECO:0000313" key="8">
    <source>
        <dbReference type="EMBL" id="MFD2659139.1"/>
    </source>
</evidence>
<evidence type="ECO:0000259" key="7">
    <source>
        <dbReference type="Pfam" id="PF01979"/>
    </source>
</evidence>
<dbReference type="InterPro" id="IPR050138">
    <property type="entry name" value="DHOase/Allantoinase_Hydrolase"/>
</dbReference>
<comment type="PTM">
    <text evidence="6">Carboxylation allows a single lysine to coordinate two zinc ions.</text>
</comment>
<evidence type="ECO:0000256" key="3">
    <source>
        <dbReference type="ARBA" id="ARBA00022723"/>
    </source>
</evidence>
<comment type="cofactor">
    <cofactor evidence="6">
        <name>Zn(2+)</name>
        <dbReference type="ChEBI" id="CHEBI:29105"/>
    </cofactor>
    <text evidence="6">Binds 2 Zn(2+) ions per subunit.</text>
</comment>
<comment type="caution">
    <text evidence="8">The sequence shown here is derived from an EMBL/GenBank/DDBJ whole genome shotgun (WGS) entry which is preliminary data.</text>
</comment>
<feature type="binding site" description="via carbamate group" evidence="6">
    <location>
        <position position="151"/>
    </location>
    <ligand>
        <name>Zn(2+)</name>
        <dbReference type="ChEBI" id="CHEBI:29105"/>
        <label>1</label>
    </ligand>
</feature>
<dbReference type="InterPro" id="IPR032466">
    <property type="entry name" value="Metal_Hydrolase"/>
</dbReference>
<dbReference type="RefSeq" id="WP_379269411.1">
    <property type="nucleotide sequence ID" value="NZ_JBHUGT010000031.1"/>
</dbReference>
<feature type="domain" description="Amidohydrolase-related" evidence="7">
    <location>
        <begin position="54"/>
        <end position="440"/>
    </location>
</feature>
<evidence type="ECO:0000256" key="6">
    <source>
        <dbReference type="HAMAP-Rule" id="MF_01645"/>
    </source>
</evidence>
<proteinExistence type="inferred from homology"/>
<dbReference type="NCBIfam" id="TIGR03178">
    <property type="entry name" value="allantoinase"/>
    <property type="match status" value="1"/>
</dbReference>
<dbReference type="InterPro" id="IPR006680">
    <property type="entry name" value="Amidohydro-rel"/>
</dbReference>
<evidence type="ECO:0000256" key="4">
    <source>
        <dbReference type="ARBA" id="ARBA00022801"/>
    </source>
</evidence>
<dbReference type="Pfam" id="PF01979">
    <property type="entry name" value="Amidohydro_1"/>
    <property type="match status" value="1"/>
</dbReference>
<dbReference type="EMBL" id="JBHUMY010000001">
    <property type="protein sequence ID" value="MFD2659139.1"/>
    <property type="molecule type" value="Genomic_DNA"/>
</dbReference>
<dbReference type="HAMAP" id="MF_01645">
    <property type="entry name" value="Hydantoinase"/>
    <property type="match status" value="1"/>
</dbReference>
<evidence type="ECO:0000256" key="1">
    <source>
        <dbReference type="ARBA" id="ARBA00011881"/>
    </source>
</evidence>
<dbReference type="SUPFAM" id="SSF51338">
    <property type="entry name" value="Composite domain of metallo-dependent hydrolases"/>
    <property type="match status" value="1"/>
</dbReference>
<feature type="binding site" evidence="6">
    <location>
        <position position="246"/>
    </location>
    <ligand>
        <name>Zn(2+)</name>
        <dbReference type="ChEBI" id="CHEBI:29105"/>
        <label>2</label>
    </ligand>
</feature>
<evidence type="ECO:0000256" key="2">
    <source>
        <dbReference type="ARBA" id="ARBA00022631"/>
    </source>
</evidence>
<reference evidence="9" key="1">
    <citation type="journal article" date="2019" name="Int. J. Syst. Evol. Microbiol.">
        <title>The Global Catalogue of Microorganisms (GCM) 10K type strain sequencing project: providing services to taxonomists for standard genome sequencing and annotation.</title>
        <authorList>
            <consortium name="The Broad Institute Genomics Platform"/>
            <consortium name="The Broad Institute Genome Sequencing Center for Infectious Disease"/>
            <person name="Wu L."/>
            <person name="Ma J."/>
        </authorList>
    </citation>
    <scope>NUCLEOTIDE SEQUENCE [LARGE SCALE GENOMIC DNA]</scope>
    <source>
        <strain evidence="9">TISTR 1827</strain>
    </source>
</reference>
<dbReference type="SUPFAM" id="SSF51556">
    <property type="entry name" value="Metallo-dependent hydrolases"/>
    <property type="match status" value="1"/>
</dbReference>
<feature type="binding site" evidence="6">
    <location>
        <position position="190"/>
    </location>
    <ligand>
        <name>Zn(2+)</name>
        <dbReference type="ChEBI" id="CHEBI:29105"/>
        <label>2</label>
    </ligand>
</feature>
<comment type="function">
    <text evidence="6">Catalyzes the conversion of allantoin (5-ureidohydantoin) to allantoic acid by hydrolytic cleavage of the five-member hydantoin ring.</text>
</comment>
<protein>
    <recommendedName>
        <fullName evidence="6">Allantoinase</fullName>
        <ecNumber evidence="6">3.5.2.5</ecNumber>
    </recommendedName>
    <alternativeName>
        <fullName evidence="6">Allantoin-utilizing enzyme</fullName>
    </alternativeName>
</protein>
<dbReference type="InterPro" id="IPR011059">
    <property type="entry name" value="Metal-dep_hydrolase_composite"/>
</dbReference>
<dbReference type="InterPro" id="IPR017593">
    <property type="entry name" value="Allantoinase"/>
</dbReference>
<dbReference type="Proteomes" id="UP001597493">
    <property type="component" value="Unassembled WGS sequence"/>
</dbReference>
<comment type="similarity">
    <text evidence="6">Belongs to the metallo-dependent hydrolases superfamily. Allantoinase family.</text>
</comment>
<dbReference type="PANTHER" id="PTHR43668">
    <property type="entry name" value="ALLANTOINASE"/>
    <property type="match status" value="1"/>
</dbReference>
<comment type="pathway">
    <text evidence="6">Nitrogen metabolism; (S)-allantoin degradation; allantoate from (S)-allantoin: step 1/1.</text>
</comment>
<dbReference type="GO" id="GO:0004038">
    <property type="term" value="F:allantoinase activity"/>
    <property type="evidence" value="ECO:0007669"/>
    <property type="project" value="UniProtKB-EC"/>
</dbReference>
<keyword evidence="3 6" id="KW-0479">Metal-binding</keyword>
<feature type="binding site" evidence="6">
    <location>
        <position position="65"/>
    </location>
    <ligand>
        <name>Zn(2+)</name>
        <dbReference type="ChEBI" id="CHEBI:29105"/>
        <label>1</label>
    </ligand>
</feature>
<gene>
    <name evidence="6 8" type="primary">allB</name>
    <name evidence="8" type="ORF">ACFSW5_02540</name>
</gene>
<accession>A0ABW5QRW5</accession>
<name>A0ABW5QRW5_9BACL</name>
<keyword evidence="5 6" id="KW-0862">Zinc</keyword>
<dbReference type="Gene3D" id="3.20.20.140">
    <property type="entry name" value="Metal-dependent hydrolases"/>
    <property type="match status" value="1"/>
</dbReference>
<feature type="binding site" evidence="6">
    <location>
        <position position="319"/>
    </location>
    <ligand>
        <name>Zn(2+)</name>
        <dbReference type="ChEBI" id="CHEBI:29105"/>
        <label>1</label>
    </ligand>
</feature>
<sequence>MTKEWELIVAGGRVVLPDRVVIADIGIKGGLITAVSDSLDRMLAEEVYDASGKFVMPGAIDVHVHLDEPGLGHWEGFKTGSAALAAGGCTTFIDMPLNGIPPTVTEEALRLKLKAAADSGSYVDYALWGGLVPGNAADLRPLAEAGVAGFKAFLSAPSDTGEGSFLNVDHRTLVEGMETIAAMDRILALHAESEPIVSRLAQSKKQAGAVTMRDYLESRPPEAETEAVRYALELAAKTGCSLHFVHISTPGAVRLITEAKRSGLDVSLETCPHYLAFTAEDAVRIGSEAKCSPPLRSAEEREEMWRLIAEDRIDMIASDHSPCPPELKAVPDGNYFGPWGGIAGAQQTLELMIGEGWKKRGIPLPQLAKLLSENPARRFGLRGRKGAIEQGLEADLVIIDTESSYVLSRDLLYYRHPHSLYEGFRFECKVAATLLRGKFVYEADAGPSGPMTGRWIKPDVSQTGTTRQFSSRSSAALSDRIIQT</sequence>
<evidence type="ECO:0000256" key="5">
    <source>
        <dbReference type="ARBA" id="ARBA00022833"/>
    </source>
</evidence>
<comment type="catalytic activity">
    <reaction evidence="6">
        <text>(S)-allantoin + H2O = allantoate + H(+)</text>
        <dbReference type="Rhea" id="RHEA:17029"/>
        <dbReference type="ChEBI" id="CHEBI:15377"/>
        <dbReference type="ChEBI" id="CHEBI:15378"/>
        <dbReference type="ChEBI" id="CHEBI:15678"/>
        <dbReference type="ChEBI" id="CHEBI:17536"/>
        <dbReference type="EC" id="3.5.2.5"/>
    </reaction>
</comment>
<feature type="binding site" evidence="6">
    <location>
        <position position="63"/>
    </location>
    <ligand>
        <name>Zn(2+)</name>
        <dbReference type="ChEBI" id="CHEBI:29105"/>
        <label>1</label>
    </ligand>
</feature>